<name>A0A371CPB9_9APHY</name>
<evidence type="ECO:0000313" key="2">
    <source>
        <dbReference type="EMBL" id="RDX42148.1"/>
    </source>
</evidence>
<dbReference type="AlphaFoldDB" id="A0A371CPB9"/>
<evidence type="ECO:0000313" key="3">
    <source>
        <dbReference type="Proteomes" id="UP000256964"/>
    </source>
</evidence>
<feature type="compositionally biased region" description="Gly residues" evidence="1">
    <location>
        <begin position="397"/>
        <end position="406"/>
    </location>
</feature>
<feature type="compositionally biased region" description="Basic and acidic residues" evidence="1">
    <location>
        <begin position="478"/>
        <end position="487"/>
    </location>
</feature>
<feature type="compositionally biased region" description="Basic and acidic residues" evidence="1">
    <location>
        <begin position="1"/>
        <end position="33"/>
    </location>
</feature>
<dbReference type="Proteomes" id="UP000256964">
    <property type="component" value="Unassembled WGS sequence"/>
</dbReference>
<accession>A0A371CPB9</accession>
<protein>
    <submittedName>
        <fullName evidence="2">Uncharacterized protein</fullName>
    </submittedName>
</protein>
<reference evidence="2 3" key="1">
    <citation type="journal article" date="2018" name="Biotechnol. Biofuels">
        <title>Integrative visual omics of the white-rot fungus Polyporus brumalis exposes the biotechnological potential of its oxidative enzymes for delignifying raw plant biomass.</title>
        <authorList>
            <person name="Miyauchi S."/>
            <person name="Rancon A."/>
            <person name="Drula E."/>
            <person name="Hage H."/>
            <person name="Chaduli D."/>
            <person name="Favel A."/>
            <person name="Grisel S."/>
            <person name="Henrissat B."/>
            <person name="Herpoel-Gimbert I."/>
            <person name="Ruiz-Duenas F.J."/>
            <person name="Chevret D."/>
            <person name="Hainaut M."/>
            <person name="Lin J."/>
            <person name="Wang M."/>
            <person name="Pangilinan J."/>
            <person name="Lipzen A."/>
            <person name="Lesage-Meessen L."/>
            <person name="Navarro D."/>
            <person name="Riley R."/>
            <person name="Grigoriev I.V."/>
            <person name="Zhou S."/>
            <person name="Raouche S."/>
            <person name="Rosso M.N."/>
        </authorList>
    </citation>
    <scope>NUCLEOTIDE SEQUENCE [LARGE SCALE GENOMIC DNA]</scope>
    <source>
        <strain evidence="2 3">BRFM 1820</strain>
    </source>
</reference>
<keyword evidence="3" id="KW-1185">Reference proteome</keyword>
<gene>
    <name evidence="2" type="ORF">OH76DRAFT_1488930</name>
</gene>
<dbReference type="EMBL" id="KZ857492">
    <property type="protein sequence ID" value="RDX42148.1"/>
    <property type="molecule type" value="Genomic_DNA"/>
</dbReference>
<dbReference type="OrthoDB" id="3230575at2759"/>
<proteinExistence type="predicted"/>
<feature type="compositionally biased region" description="Basic and acidic residues" evidence="1">
    <location>
        <begin position="421"/>
        <end position="442"/>
    </location>
</feature>
<evidence type="ECO:0000256" key="1">
    <source>
        <dbReference type="SAM" id="MobiDB-lite"/>
    </source>
</evidence>
<feature type="region of interest" description="Disordered" evidence="1">
    <location>
        <begin position="1"/>
        <end position="62"/>
    </location>
</feature>
<feature type="region of interest" description="Disordered" evidence="1">
    <location>
        <begin position="366"/>
        <end position="487"/>
    </location>
</feature>
<organism evidence="2 3">
    <name type="scientific">Lentinus brumalis</name>
    <dbReference type="NCBI Taxonomy" id="2498619"/>
    <lineage>
        <taxon>Eukaryota</taxon>
        <taxon>Fungi</taxon>
        <taxon>Dikarya</taxon>
        <taxon>Basidiomycota</taxon>
        <taxon>Agaricomycotina</taxon>
        <taxon>Agaricomycetes</taxon>
        <taxon>Polyporales</taxon>
        <taxon>Polyporaceae</taxon>
        <taxon>Lentinus</taxon>
    </lineage>
</organism>
<sequence>MEARSVVDEDADTGRDGRRSDTSHRSRAGRDSDPWDDGEEMQEDDEYAEEQGRWQEAGSQRLPTALRGVNDAEDVPVVVKNPHSDAWTIHQGDPEERLTGLSQEWMAKVWMDEQPVVLFTVFNYKFTRDLEVNKHIEASVSAMTTHLTGETKFHVVPPHPEWRRQLALRDLPFLWAIRGLPDAAAWEMIKARVISTDGVSIITHQRMIANPSLVCGLAGFLRPDVSTTKEAVLDVLNSEYMRARLTELVKSNDRLSHLPVERRAEKVIGSLEVRFMATKEDGEVANVYIHPPTDDVDEWRVWADEMRDYQYNIFVNGTGVARKAFWCGGCRGVDHEEPACPFPTIKGWKGPKAGLPSHTKLWLQEDTTTRKDGRKRGRGGSHWATGPPRTMTPTRNGRGGRGGWTGRDGHRGGAPRGFHAGRRDGHERPDAYEHYGTQERRGGYTQRGHGYERRGGYVPRGGQERRETSGGRGYRTPAHHDSRSERW</sequence>
<feature type="compositionally biased region" description="Acidic residues" evidence="1">
    <location>
        <begin position="34"/>
        <end position="49"/>
    </location>
</feature>
<feature type="compositionally biased region" description="Low complexity" evidence="1">
    <location>
        <begin position="385"/>
        <end position="396"/>
    </location>
</feature>